<gene>
    <name evidence="1" type="ORF">GALL_310620</name>
</gene>
<organism evidence="1">
    <name type="scientific">mine drainage metagenome</name>
    <dbReference type="NCBI Taxonomy" id="410659"/>
    <lineage>
        <taxon>unclassified sequences</taxon>
        <taxon>metagenomes</taxon>
        <taxon>ecological metagenomes</taxon>
    </lineage>
</organism>
<name>A0A1J5QUC4_9ZZZZ</name>
<dbReference type="AlphaFoldDB" id="A0A1J5QUC4"/>
<comment type="caution">
    <text evidence="1">The sequence shown here is derived from an EMBL/GenBank/DDBJ whole genome shotgun (WGS) entry which is preliminary data.</text>
</comment>
<reference evidence="1" key="1">
    <citation type="submission" date="2016-10" db="EMBL/GenBank/DDBJ databases">
        <title>Sequence of Gallionella enrichment culture.</title>
        <authorList>
            <person name="Poehlein A."/>
            <person name="Muehling M."/>
            <person name="Daniel R."/>
        </authorList>
    </citation>
    <scope>NUCLEOTIDE SEQUENCE</scope>
</reference>
<accession>A0A1J5QUC4</accession>
<dbReference type="EMBL" id="MLJW01000442">
    <property type="protein sequence ID" value="OIQ87072.1"/>
    <property type="molecule type" value="Genomic_DNA"/>
</dbReference>
<evidence type="ECO:0000313" key="1">
    <source>
        <dbReference type="EMBL" id="OIQ87072.1"/>
    </source>
</evidence>
<sequence length="100" mass="11560">MANNPEKILSELSRPWPSMIDDVSVAELRMRQMGLPMAPVEFINQIEPFLSGRPAKREAIEWYFSLLGHFQQKYGVDPGSVIMYKTLIHLLESRKLLSRN</sequence>
<protein>
    <submittedName>
        <fullName evidence="1">Uncharacterized protein</fullName>
    </submittedName>
</protein>
<proteinExistence type="predicted"/>